<dbReference type="Gramene" id="KOM31363">
    <property type="protein sequence ID" value="KOM31363"/>
    <property type="gene ID" value="LR48_Vigan01g091800"/>
</dbReference>
<sequence>MGAVCSAGMMERNVELGGKSFDFSGMLIKENSFVNRGDAISDSRWLLVICKSAKMMARDKGGVAPSRWLEDEQSCNLGFLVRRDLGLSMFQVLQVARKYFAIKEMKRGASSRDGFFLRWREGLRWWWRGQ</sequence>
<evidence type="ECO:0000313" key="1">
    <source>
        <dbReference type="EMBL" id="KOM31363.1"/>
    </source>
</evidence>
<name>A0A0L9TLA0_PHAAN</name>
<evidence type="ECO:0000313" key="2">
    <source>
        <dbReference type="Proteomes" id="UP000053144"/>
    </source>
</evidence>
<protein>
    <submittedName>
        <fullName evidence="1">Uncharacterized protein</fullName>
    </submittedName>
</protein>
<organism evidence="1 2">
    <name type="scientific">Phaseolus angularis</name>
    <name type="common">Azuki bean</name>
    <name type="synonym">Vigna angularis</name>
    <dbReference type="NCBI Taxonomy" id="3914"/>
    <lineage>
        <taxon>Eukaryota</taxon>
        <taxon>Viridiplantae</taxon>
        <taxon>Streptophyta</taxon>
        <taxon>Embryophyta</taxon>
        <taxon>Tracheophyta</taxon>
        <taxon>Spermatophyta</taxon>
        <taxon>Magnoliopsida</taxon>
        <taxon>eudicotyledons</taxon>
        <taxon>Gunneridae</taxon>
        <taxon>Pentapetalae</taxon>
        <taxon>rosids</taxon>
        <taxon>fabids</taxon>
        <taxon>Fabales</taxon>
        <taxon>Fabaceae</taxon>
        <taxon>Papilionoideae</taxon>
        <taxon>50 kb inversion clade</taxon>
        <taxon>NPAAA clade</taxon>
        <taxon>indigoferoid/millettioid clade</taxon>
        <taxon>Phaseoleae</taxon>
        <taxon>Vigna</taxon>
    </lineage>
</organism>
<dbReference type="EMBL" id="CM003371">
    <property type="protein sequence ID" value="KOM31363.1"/>
    <property type="molecule type" value="Genomic_DNA"/>
</dbReference>
<reference evidence="2" key="1">
    <citation type="journal article" date="2015" name="Proc. Natl. Acad. Sci. U.S.A.">
        <title>Genome sequencing of adzuki bean (Vigna angularis) provides insight into high starch and low fat accumulation and domestication.</title>
        <authorList>
            <person name="Yang K."/>
            <person name="Tian Z."/>
            <person name="Chen C."/>
            <person name="Luo L."/>
            <person name="Zhao B."/>
            <person name="Wang Z."/>
            <person name="Yu L."/>
            <person name="Li Y."/>
            <person name="Sun Y."/>
            <person name="Li W."/>
            <person name="Chen Y."/>
            <person name="Li Y."/>
            <person name="Zhang Y."/>
            <person name="Ai D."/>
            <person name="Zhao J."/>
            <person name="Shang C."/>
            <person name="Ma Y."/>
            <person name="Wu B."/>
            <person name="Wang M."/>
            <person name="Gao L."/>
            <person name="Sun D."/>
            <person name="Zhang P."/>
            <person name="Guo F."/>
            <person name="Wang W."/>
            <person name="Li Y."/>
            <person name="Wang J."/>
            <person name="Varshney R.K."/>
            <person name="Wang J."/>
            <person name="Ling H.Q."/>
            <person name="Wan P."/>
        </authorList>
    </citation>
    <scope>NUCLEOTIDE SEQUENCE</scope>
    <source>
        <strain evidence="2">cv. Jingnong 6</strain>
    </source>
</reference>
<dbReference type="AlphaFoldDB" id="A0A0L9TLA0"/>
<proteinExistence type="predicted"/>
<gene>
    <name evidence="1" type="ORF">LR48_Vigan01g091800</name>
</gene>
<accession>A0A0L9TLA0</accession>
<dbReference type="Proteomes" id="UP000053144">
    <property type="component" value="Chromosome 1"/>
</dbReference>